<feature type="compositionally biased region" description="Low complexity" evidence="1">
    <location>
        <begin position="347"/>
        <end position="367"/>
    </location>
</feature>
<dbReference type="InParanoid" id="D8TIP6"/>
<keyword evidence="3" id="KW-1185">Reference proteome</keyword>
<dbReference type="OrthoDB" id="540079at2759"/>
<dbReference type="EMBL" id="GL378323">
    <property type="protein sequence ID" value="EFJ53280.1"/>
    <property type="molecule type" value="Genomic_DNA"/>
</dbReference>
<proteinExistence type="predicted"/>
<gene>
    <name evidence="2" type="ORF">VOLCADRAFT_86407</name>
</gene>
<organism evidence="3">
    <name type="scientific">Volvox carteri f. nagariensis</name>
    <dbReference type="NCBI Taxonomy" id="3068"/>
    <lineage>
        <taxon>Eukaryota</taxon>
        <taxon>Viridiplantae</taxon>
        <taxon>Chlorophyta</taxon>
        <taxon>core chlorophytes</taxon>
        <taxon>Chlorophyceae</taxon>
        <taxon>CS clade</taxon>
        <taxon>Chlamydomonadales</taxon>
        <taxon>Volvocaceae</taxon>
        <taxon>Volvox</taxon>
    </lineage>
</organism>
<dbReference type="GeneID" id="9622026"/>
<evidence type="ECO:0000256" key="1">
    <source>
        <dbReference type="SAM" id="MobiDB-lite"/>
    </source>
</evidence>
<dbReference type="Proteomes" id="UP000001058">
    <property type="component" value="Unassembled WGS sequence"/>
</dbReference>
<feature type="region of interest" description="Disordered" evidence="1">
    <location>
        <begin position="27"/>
        <end position="46"/>
    </location>
</feature>
<reference evidence="2 3" key="1">
    <citation type="journal article" date="2010" name="Science">
        <title>Genomic analysis of organismal complexity in the multicellular green alga Volvox carteri.</title>
        <authorList>
            <person name="Prochnik S.E."/>
            <person name="Umen J."/>
            <person name="Nedelcu A.M."/>
            <person name="Hallmann A."/>
            <person name="Miller S.M."/>
            <person name="Nishii I."/>
            <person name="Ferris P."/>
            <person name="Kuo A."/>
            <person name="Mitros T."/>
            <person name="Fritz-Laylin L.K."/>
            <person name="Hellsten U."/>
            <person name="Chapman J."/>
            <person name="Simakov O."/>
            <person name="Rensing S.A."/>
            <person name="Terry A."/>
            <person name="Pangilinan J."/>
            <person name="Kapitonov V."/>
            <person name="Jurka J."/>
            <person name="Salamov A."/>
            <person name="Shapiro H."/>
            <person name="Schmutz J."/>
            <person name="Grimwood J."/>
            <person name="Lindquist E."/>
            <person name="Lucas S."/>
            <person name="Grigoriev I.V."/>
            <person name="Schmitt R."/>
            <person name="Kirk D."/>
            <person name="Rokhsar D.S."/>
        </authorList>
    </citation>
    <scope>NUCLEOTIDE SEQUENCE [LARGE SCALE GENOMIC DNA]</scope>
    <source>
        <strain evidence="3">f. Nagariensis / Eve</strain>
    </source>
</reference>
<accession>D8TIP6</accession>
<name>D8TIP6_VOLCA</name>
<protein>
    <submittedName>
        <fullName evidence="2">Uncharacterized protein</fullName>
    </submittedName>
</protein>
<feature type="region of interest" description="Disordered" evidence="1">
    <location>
        <begin position="577"/>
        <end position="622"/>
    </location>
</feature>
<feature type="region of interest" description="Disordered" evidence="1">
    <location>
        <begin position="347"/>
        <end position="374"/>
    </location>
</feature>
<evidence type="ECO:0000313" key="2">
    <source>
        <dbReference type="EMBL" id="EFJ53280.1"/>
    </source>
</evidence>
<evidence type="ECO:0000313" key="3">
    <source>
        <dbReference type="Proteomes" id="UP000001058"/>
    </source>
</evidence>
<dbReference type="KEGG" id="vcn:VOLCADRAFT_86407"/>
<sequence length="671" mass="69449">MPRYSIVLNFYTGFSFTGTLHVWTQAPTAPNGPLQPRAPEPPNPHAARIPRPTLGNALVRLLDGCLTAAAALPDPAVRRAAAGNVIAAFSRSALREAHLRGSCHSSAMLHTPADTTTIPRPGRSADPYDLRPEEIEMGCGQNGSSFRPGALDTTFLDAAFALLAAVAPRHPSLASELRLMEVAWGAAAGLPEPVEAEVTARAPPGEAPPPQRVYAPKGPAATAVTATESTAPSAAADVVSGTESGTASAVADAEGLVEFFLSSDFQCRLAAGQLLYGMPYDDPGRSSGAVTFGFGCGDNSNGRDSSTRFHSGDDKGVEIPGSNPGPGVIATAGLAAMGEPQRQWPQHVYGQGQQHQHQHPQEAQAAVGPQRRSCDGAGEDATLLLLVEELCEVPALAELCASAALADMWPDLVVRVAEGGAEAAVRWLTRLGGQGHLEAEQLNRGSHEGVFPTAALPSDYSHVRGWGGGVGIGGGGGGVDDVWFPGKGGVGAVVNRPGGEEAVEEVGAVVQRAMSQRCCRLIAAALALQPEGLLLGKGARAGDGVPLPPQLLCVLALRSGEVRQALLAGLAAAAAAGGGPVAPGAPRPLPHYDDDDDDQQQQQQQQRRRAGPGGRAAVGLVGPQQRHVGGLSEWFRVVGWDLGEVMQRFLLSSQRAHTPPRESSLPARTAL</sequence>
<dbReference type="AlphaFoldDB" id="D8TIP6"/>
<dbReference type="RefSeq" id="XP_002946285.1">
    <property type="nucleotide sequence ID" value="XM_002946239.1"/>
</dbReference>